<dbReference type="Gene3D" id="1.25.40.20">
    <property type="entry name" value="Ankyrin repeat-containing domain"/>
    <property type="match status" value="1"/>
</dbReference>
<organism evidence="3 4">
    <name type="scientific">Reticulomyxa filosa</name>
    <dbReference type="NCBI Taxonomy" id="46433"/>
    <lineage>
        <taxon>Eukaryota</taxon>
        <taxon>Sar</taxon>
        <taxon>Rhizaria</taxon>
        <taxon>Retaria</taxon>
        <taxon>Foraminifera</taxon>
        <taxon>Monothalamids</taxon>
        <taxon>Reticulomyxidae</taxon>
        <taxon>Reticulomyxa</taxon>
    </lineage>
</organism>
<keyword evidence="4" id="KW-1185">Reference proteome</keyword>
<evidence type="ECO:0000256" key="2">
    <source>
        <dbReference type="ARBA" id="ARBA00023043"/>
    </source>
</evidence>
<keyword evidence="2" id="KW-0040">ANK repeat</keyword>
<proteinExistence type="predicted"/>
<dbReference type="Pfam" id="PF12796">
    <property type="entry name" value="Ank_2"/>
    <property type="match status" value="1"/>
</dbReference>
<dbReference type="Proteomes" id="UP000023152">
    <property type="component" value="Unassembled WGS sequence"/>
</dbReference>
<keyword evidence="1" id="KW-0677">Repeat</keyword>
<dbReference type="AlphaFoldDB" id="X6N9R5"/>
<name>X6N9R5_RETFI</name>
<comment type="caution">
    <text evidence="3">The sequence shown here is derived from an EMBL/GenBank/DDBJ whole genome shotgun (WGS) entry which is preliminary data.</text>
</comment>
<dbReference type="PANTHER" id="PTHR24201:SF15">
    <property type="entry name" value="ANKYRIN REPEAT DOMAIN-CONTAINING PROTEIN 66"/>
    <property type="match status" value="1"/>
</dbReference>
<gene>
    <name evidence="3" type="ORF">RFI_14533</name>
</gene>
<dbReference type="SUPFAM" id="SSF48403">
    <property type="entry name" value="Ankyrin repeat"/>
    <property type="match status" value="1"/>
</dbReference>
<dbReference type="InterPro" id="IPR050776">
    <property type="entry name" value="Ank_Repeat/CDKN_Inhibitor"/>
</dbReference>
<reference evidence="3 4" key="1">
    <citation type="journal article" date="2013" name="Curr. Biol.">
        <title>The Genome of the Foraminiferan Reticulomyxa filosa.</title>
        <authorList>
            <person name="Glockner G."/>
            <person name="Hulsmann N."/>
            <person name="Schleicher M."/>
            <person name="Noegel A.A."/>
            <person name="Eichinger L."/>
            <person name="Gallinger C."/>
            <person name="Pawlowski J."/>
            <person name="Sierra R."/>
            <person name="Euteneuer U."/>
            <person name="Pillet L."/>
            <person name="Moustafa A."/>
            <person name="Platzer M."/>
            <person name="Groth M."/>
            <person name="Szafranski K."/>
            <person name="Schliwa M."/>
        </authorList>
    </citation>
    <scope>NUCLEOTIDE SEQUENCE [LARGE SCALE GENOMIC DNA]</scope>
</reference>
<dbReference type="InterPro" id="IPR036770">
    <property type="entry name" value="Ankyrin_rpt-contain_sf"/>
</dbReference>
<evidence type="ECO:0000313" key="4">
    <source>
        <dbReference type="Proteomes" id="UP000023152"/>
    </source>
</evidence>
<accession>X6N9R5</accession>
<evidence type="ECO:0000313" key="3">
    <source>
        <dbReference type="EMBL" id="ETO22658.1"/>
    </source>
</evidence>
<protein>
    <submittedName>
        <fullName evidence="3">Ankyrin repeat protein</fullName>
    </submittedName>
</protein>
<dbReference type="PANTHER" id="PTHR24201">
    <property type="entry name" value="ANK_REP_REGION DOMAIN-CONTAINING PROTEIN"/>
    <property type="match status" value="1"/>
</dbReference>
<evidence type="ECO:0000256" key="1">
    <source>
        <dbReference type="ARBA" id="ARBA00022737"/>
    </source>
</evidence>
<dbReference type="InterPro" id="IPR002110">
    <property type="entry name" value="Ankyrin_rpt"/>
</dbReference>
<sequence length="131" mass="14696">MKGNKEILELLIKSKADTNGEDKQSRTPLSYCLDFVSKDDNKYFDIAYQLIFEYHCDAIKKGRTTNRTFLHCCAARGDLETCKKLVEELGVSVIESDNMGYTAANYARKAGHNTTADYLQAHERGGCCAIL</sequence>
<dbReference type="EMBL" id="ASPP01010567">
    <property type="protein sequence ID" value="ETO22658.1"/>
    <property type="molecule type" value="Genomic_DNA"/>
</dbReference>
<dbReference type="OrthoDB" id="647067at2759"/>